<dbReference type="Pfam" id="PF00067">
    <property type="entry name" value="p450"/>
    <property type="match status" value="1"/>
</dbReference>
<dbReference type="PANTHER" id="PTHR46300">
    <property type="entry name" value="P450, PUTATIVE (EUROFUNG)-RELATED-RELATED"/>
    <property type="match status" value="1"/>
</dbReference>
<proteinExistence type="inferred from homology"/>
<evidence type="ECO:0000256" key="8">
    <source>
        <dbReference type="ARBA" id="ARBA00023033"/>
    </source>
</evidence>
<comment type="pathway">
    <text evidence="2">Secondary metabolite biosynthesis.</text>
</comment>
<accession>A0ABR3JB97</accession>
<evidence type="ECO:0000256" key="1">
    <source>
        <dbReference type="ARBA" id="ARBA00001971"/>
    </source>
</evidence>
<dbReference type="InterPro" id="IPR036396">
    <property type="entry name" value="Cyt_P450_sf"/>
</dbReference>
<keyword evidence="5 9" id="KW-0479">Metal-binding</keyword>
<sequence>MIHNPSVARKAQEQLDAVLGQQRLPNHDDRDSLPYIDAIFREDMRWRPPVPLGIPHVSAEDDIYQGFFIRQGSIVIANVRAMAHDAEKYPDPEKFKPERFLDESGHLTEDEMAYTFGFGRRICPGRYVADATVWLAIAAILTTFDIGPGVDEAGNAVAVADDDYTDGVIVHPKPFRSSLTPRPSKALRFLEDSL</sequence>
<comment type="cofactor">
    <cofactor evidence="1">
        <name>heme</name>
        <dbReference type="ChEBI" id="CHEBI:30413"/>
    </cofactor>
</comment>
<evidence type="ECO:0000256" key="6">
    <source>
        <dbReference type="ARBA" id="ARBA00023002"/>
    </source>
</evidence>
<dbReference type="PRINTS" id="PR00385">
    <property type="entry name" value="P450"/>
</dbReference>
<dbReference type="Proteomes" id="UP001556367">
    <property type="component" value="Unassembled WGS sequence"/>
</dbReference>
<protein>
    <recommendedName>
        <fullName evidence="12">Cytochrome P450</fullName>
    </recommendedName>
</protein>
<evidence type="ECO:0000256" key="2">
    <source>
        <dbReference type="ARBA" id="ARBA00005179"/>
    </source>
</evidence>
<comment type="similarity">
    <text evidence="3 9">Belongs to the cytochrome P450 family.</text>
</comment>
<name>A0ABR3JB97_9AGAR</name>
<evidence type="ECO:0000256" key="3">
    <source>
        <dbReference type="ARBA" id="ARBA00010617"/>
    </source>
</evidence>
<dbReference type="PANTHER" id="PTHR46300:SF7">
    <property type="entry name" value="P450, PUTATIVE (EUROFUNG)-RELATED"/>
    <property type="match status" value="1"/>
</dbReference>
<keyword evidence="6 9" id="KW-0560">Oxidoreductase</keyword>
<evidence type="ECO:0000256" key="7">
    <source>
        <dbReference type="ARBA" id="ARBA00023004"/>
    </source>
</evidence>
<keyword evidence="8 9" id="KW-0503">Monooxygenase</keyword>
<dbReference type="InterPro" id="IPR002401">
    <property type="entry name" value="Cyt_P450_E_grp-I"/>
</dbReference>
<evidence type="ECO:0000256" key="4">
    <source>
        <dbReference type="ARBA" id="ARBA00022617"/>
    </source>
</evidence>
<evidence type="ECO:0000256" key="9">
    <source>
        <dbReference type="RuleBase" id="RU000461"/>
    </source>
</evidence>
<dbReference type="InterPro" id="IPR017972">
    <property type="entry name" value="Cyt_P450_CS"/>
</dbReference>
<gene>
    <name evidence="10" type="ORF">HGRIS_006998</name>
</gene>
<evidence type="ECO:0000313" key="10">
    <source>
        <dbReference type="EMBL" id="KAL0952770.1"/>
    </source>
</evidence>
<comment type="caution">
    <text evidence="10">The sequence shown here is derived from an EMBL/GenBank/DDBJ whole genome shotgun (WGS) entry which is preliminary data.</text>
</comment>
<evidence type="ECO:0000313" key="11">
    <source>
        <dbReference type="Proteomes" id="UP001556367"/>
    </source>
</evidence>
<keyword evidence="4 9" id="KW-0349">Heme</keyword>
<evidence type="ECO:0008006" key="12">
    <source>
        <dbReference type="Google" id="ProtNLM"/>
    </source>
</evidence>
<organism evidence="10 11">
    <name type="scientific">Hohenbuehelia grisea</name>
    <dbReference type="NCBI Taxonomy" id="104357"/>
    <lineage>
        <taxon>Eukaryota</taxon>
        <taxon>Fungi</taxon>
        <taxon>Dikarya</taxon>
        <taxon>Basidiomycota</taxon>
        <taxon>Agaricomycotina</taxon>
        <taxon>Agaricomycetes</taxon>
        <taxon>Agaricomycetidae</taxon>
        <taxon>Agaricales</taxon>
        <taxon>Pleurotineae</taxon>
        <taxon>Pleurotaceae</taxon>
        <taxon>Hohenbuehelia</taxon>
    </lineage>
</organism>
<dbReference type="EMBL" id="JASNQZ010000010">
    <property type="protein sequence ID" value="KAL0952770.1"/>
    <property type="molecule type" value="Genomic_DNA"/>
</dbReference>
<dbReference type="PROSITE" id="PS00086">
    <property type="entry name" value="CYTOCHROME_P450"/>
    <property type="match status" value="1"/>
</dbReference>
<keyword evidence="7 9" id="KW-0408">Iron</keyword>
<dbReference type="PRINTS" id="PR00463">
    <property type="entry name" value="EP450I"/>
</dbReference>
<evidence type="ECO:0000256" key="5">
    <source>
        <dbReference type="ARBA" id="ARBA00022723"/>
    </source>
</evidence>
<dbReference type="InterPro" id="IPR050364">
    <property type="entry name" value="Cytochrome_P450_fung"/>
</dbReference>
<reference evidence="11" key="1">
    <citation type="submission" date="2024-06" db="EMBL/GenBank/DDBJ databases">
        <title>Multi-omics analyses provide insights into the biosynthesis of the anticancer antibiotic pleurotin in Hohenbuehelia grisea.</title>
        <authorList>
            <person name="Weaver J.A."/>
            <person name="Alberti F."/>
        </authorList>
    </citation>
    <scope>NUCLEOTIDE SEQUENCE [LARGE SCALE GENOMIC DNA]</scope>
    <source>
        <strain evidence="11">T-177</strain>
    </source>
</reference>
<keyword evidence="11" id="KW-1185">Reference proteome</keyword>
<dbReference type="InterPro" id="IPR001128">
    <property type="entry name" value="Cyt_P450"/>
</dbReference>
<dbReference type="Gene3D" id="1.10.630.10">
    <property type="entry name" value="Cytochrome P450"/>
    <property type="match status" value="1"/>
</dbReference>
<dbReference type="SUPFAM" id="SSF48264">
    <property type="entry name" value="Cytochrome P450"/>
    <property type="match status" value="1"/>
</dbReference>